<evidence type="ECO:0000259" key="2">
    <source>
        <dbReference type="Pfam" id="PF23136"/>
    </source>
</evidence>
<dbReference type="SUPFAM" id="SSF69322">
    <property type="entry name" value="Tricorn protease domain 2"/>
    <property type="match status" value="1"/>
</dbReference>
<dbReference type="PANTHER" id="PTHR44099:SF4">
    <property type="entry name" value="RABCONNECTIN-3B, ISOFORM A"/>
    <property type="match status" value="1"/>
</dbReference>
<dbReference type="InterPro" id="IPR055476">
    <property type="entry name" value="DUF7048"/>
</dbReference>
<dbReference type="SMART" id="SM00320">
    <property type="entry name" value="WD40"/>
    <property type="match status" value="4"/>
</dbReference>
<dbReference type="AlphaFoldDB" id="C9ZIL5"/>
<dbReference type="GO" id="GO:0005737">
    <property type="term" value="C:cytoplasm"/>
    <property type="evidence" value="ECO:0007669"/>
    <property type="project" value="TreeGrafter"/>
</dbReference>
<dbReference type="Gene3D" id="2.130.10.10">
    <property type="entry name" value="YVTN repeat-like/Quinoprotein amine dehydrogenase"/>
    <property type="match status" value="2"/>
</dbReference>
<gene>
    <name evidence="3" type="ORF">TbgDal_I1780</name>
</gene>
<dbReference type="InterPro" id="IPR001680">
    <property type="entry name" value="WD40_rpt"/>
</dbReference>
<dbReference type="KEGG" id="tbg:TbgDal_I1780"/>
<dbReference type="Proteomes" id="UP000002316">
    <property type="component" value="Chromosome 1"/>
</dbReference>
<dbReference type="InterPro" id="IPR011047">
    <property type="entry name" value="Quinoprotein_ADH-like_sf"/>
</dbReference>
<proteinExistence type="predicted"/>
<feature type="domain" description="DUF7048" evidence="1">
    <location>
        <begin position="68"/>
        <end position="450"/>
    </location>
</feature>
<dbReference type="Pfam" id="PF23126">
    <property type="entry name" value="DUF7048"/>
    <property type="match status" value="1"/>
</dbReference>
<organism evidence="3 4">
    <name type="scientific">Trypanosoma brucei gambiense (strain MHOM/CI/86/DAL972)</name>
    <dbReference type="NCBI Taxonomy" id="679716"/>
    <lineage>
        <taxon>Eukaryota</taxon>
        <taxon>Discoba</taxon>
        <taxon>Euglenozoa</taxon>
        <taxon>Kinetoplastea</taxon>
        <taxon>Metakinetoplastina</taxon>
        <taxon>Trypanosomatida</taxon>
        <taxon>Trypanosomatidae</taxon>
        <taxon>Trypanosoma</taxon>
    </lineage>
</organism>
<dbReference type="EMBL" id="FN554964">
    <property type="protein sequence ID" value="CBH09007.1"/>
    <property type="molecule type" value="Genomic_DNA"/>
</dbReference>
<feature type="domain" description="DUF7051" evidence="2">
    <location>
        <begin position="780"/>
        <end position="1034"/>
    </location>
</feature>
<evidence type="ECO:0000313" key="3">
    <source>
        <dbReference type="EMBL" id="CBH09007.1"/>
    </source>
</evidence>
<dbReference type="PANTHER" id="PTHR44099">
    <property type="entry name" value="RABCONNECTIN-3B, ISOFORM A"/>
    <property type="match status" value="1"/>
</dbReference>
<evidence type="ECO:0000313" key="4">
    <source>
        <dbReference type="Proteomes" id="UP000002316"/>
    </source>
</evidence>
<reference evidence="4" key="1">
    <citation type="journal article" date="2010" name="PLoS Negl. Trop. Dis.">
        <title>The genome sequence of Trypanosoma brucei gambiense, causative agent of chronic human african trypanosomiasis.</title>
        <authorList>
            <person name="Jackson A.P."/>
            <person name="Sanders M."/>
            <person name="Berry A."/>
            <person name="McQuillan J."/>
            <person name="Aslett M.A."/>
            <person name="Quail M.A."/>
            <person name="Chukualim B."/>
            <person name="Capewell P."/>
            <person name="MacLeod A."/>
            <person name="Melville S.E."/>
            <person name="Gibson W."/>
            <person name="Barry J.D."/>
            <person name="Berriman M."/>
            <person name="Hertz-Fowler C."/>
        </authorList>
    </citation>
    <scope>NUCLEOTIDE SEQUENCE [LARGE SCALE GENOMIC DNA]</scope>
    <source>
        <strain evidence="4">MHOM/CI/86/DAL972</strain>
    </source>
</reference>
<name>C9ZIL5_TRYB9</name>
<dbReference type="InterPro" id="IPR049916">
    <property type="entry name" value="WDR72-like"/>
</dbReference>
<dbReference type="InterPro" id="IPR015943">
    <property type="entry name" value="WD40/YVTN_repeat-like_dom_sf"/>
</dbReference>
<dbReference type="InterPro" id="IPR055479">
    <property type="entry name" value="DUF7051"/>
</dbReference>
<dbReference type="SUPFAM" id="SSF50998">
    <property type="entry name" value="Quinoprotein alcohol dehydrogenase-like"/>
    <property type="match status" value="1"/>
</dbReference>
<sequence>MLFGGNGSHSEMQCSDGKTCECSPRLTKKYTFIPLCSSRFTMLLSIPVRSGCEANSLTVTRDRKHGTSSCAPPSVEVSPCASSFLVGDAAQIVVCLLKSPSVYQICGTILFRQHRVGSLACCFVEPEGRWGDFGCSAVTTLISNESKNIHIGEGSDIVYFSFMSSTEVMAVSYGACVGYMQLSADKHIIKGKSMQLDGLSNVSCACLVNELSLLVVLTERYVCGVVDIRSGCILEVVCDSMPVKLGMPSSCVLLQLGDSGTIDIMVNFPSSVEPHLLTLRRKQCEPPSADAQKRVEAKHNSHLKDLTGGLCTKRCEDFSLVASVGWEMVKFLVMQKGRLRGLANFENETGTPFFSGFWAGDHFVAIRADGLVVFLSVELHQGHFDKLEISALGSMDLISCSAALLYEQSDRFFVLAVKNTEALWNNAPDAVCISDSNNARRMLKCHTAPVCSTGTVLVDTVFFRGGIALLTVESSGDCSATFLTASGAPSLLLAREKNPEDIASCLLYDQRETIFVTGHQDGTLHVWITVQLRHIVHTGHAGPVDKVVLLPESGKRCSYGFISVCTQRGSVVVHHAETFECVCVVQAPSAPLTSLLWDPSSECMIAISGTLGNLWHAPTHCIRFAFHTSLCTAEGLKRPDLLRYPYRSEDVEVDKISVCGRTYLSIRVDVASLLDALSQRGAGELRPSSRIVLSILFSRLSQVIKQLSEFAGSTNTSKDGHEFFSPVNGVQSGTYTLATSIACKLLSGSRGSADLEKVIYGKELCDSLLNSGCIAEMPTPEDIIIQAFPLLLKLTEVARKAVRQSIRAAMALLPTQRLNDLVKKLLNSASSDSSIRRWFGVSYSTSNVDVWCYSLLIQLTIASEAPAAECADAVSSVVQSLRTETPCFAKVLVAEGETQRLLFFLLVLRDYYAYIAGNLLTDLQPVADAVATLAFEADGNVSASAVKTLLVITITEGRPFIQDYLNRWYSTNVHWRPRLLGFLGSLIQVAPLQSYISFSTMRELFLQAYDPHNPSRVERDACAMPALRLIGLAVTYLPNVSFQQQLQYLAVGNHDGVVQVIDLKTTGIIASFASHTEAILCVSYSSNTSSHDIAVLGEKMNQVKVWHGSRSTGVFGALFSGPTIEFRLRFVVDIPLLTTFDPASCDLQLLVTKCKLKWLSPRCVELCTPVHDRLRLTVP</sequence>
<protein>
    <submittedName>
        <fullName evidence="3">Uncharacterized protein</fullName>
    </submittedName>
</protein>
<dbReference type="OrthoDB" id="338622at2759"/>
<dbReference type="RefSeq" id="XP_011771448.1">
    <property type="nucleotide sequence ID" value="XM_011773146.1"/>
</dbReference>
<dbReference type="VEuPathDB" id="TriTrypDB:Tbg972.1.1780"/>
<dbReference type="GeneID" id="23858245"/>
<accession>C9ZIL5</accession>
<evidence type="ECO:0000259" key="1">
    <source>
        <dbReference type="Pfam" id="PF23126"/>
    </source>
</evidence>
<dbReference type="Pfam" id="PF23136">
    <property type="entry name" value="DUF7051"/>
    <property type="match status" value="1"/>
</dbReference>